<name>A0ABT6FP44_9FLAO</name>
<protein>
    <submittedName>
        <fullName evidence="1">Alpha/beta hydrolase</fullName>
    </submittedName>
</protein>
<comment type="caution">
    <text evidence="1">The sequence shown here is derived from an EMBL/GenBank/DDBJ whole genome shotgun (WGS) entry which is preliminary data.</text>
</comment>
<dbReference type="GO" id="GO:0016787">
    <property type="term" value="F:hydrolase activity"/>
    <property type="evidence" value="ECO:0007669"/>
    <property type="project" value="UniProtKB-KW"/>
</dbReference>
<organism evidence="1 2">
    <name type="scientific">Galbibacter pacificus</name>
    <dbReference type="NCBI Taxonomy" id="2996052"/>
    <lineage>
        <taxon>Bacteria</taxon>
        <taxon>Pseudomonadati</taxon>
        <taxon>Bacteroidota</taxon>
        <taxon>Flavobacteriia</taxon>
        <taxon>Flavobacteriales</taxon>
        <taxon>Flavobacteriaceae</taxon>
        <taxon>Galbibacter</taxon>
    </lineage>
</organism>
<sequence>MKKTLLFLFISTIAFSQTREPKAGELIDFVPITASLDTYAVYLPVNYTPEKQWPVIMVFDASGRGKLAVSRFREAANKYGYIIAGSNGIKNGTYQENLNIARSFYSQVLDNYSVDQDAIYLAGFSGGARLATTIAVISKHVKGVIACGAAFANNDAYIPKKNSFLFAGIVGDEDFNYREMTNSEDYLDKLKFDVDLLVFSGGHVWPPENYITKAVRVMSLKSMTRNIIPRDESAISKYFSEDMQFNKELINKGAMLVAYNDIQDIMKNYRFYVEKDTMKDRRKEIKRSKLFRSQRNDQYYINDVESAFYMDYMTYLPSDINSGELESLAYWEDEINTLNKEYVNSANLQKQKMGKRVLSFLNVLPTELEEKYNENNGLDNLLYINIFKTLANPKDYSAYITVMRYTVTKGEYGMALYYLEKMLDNGFKDTERLNNEDGIALLRIQPEYNELLDSFGLKTMY</sequence>
<dbReference type="EMBL" id="JAPMUA010000001">
    <property type="protein sequence ID" value="MDG3584932.1"/>
    <property type="molecule type" value="Genomic_DNA"/>
</dbReference>
<dbReference type="SUPFAM" id="SSF53474">
    <property type="entry name" value="alpha/beta-Hydrolases"/>
    <property type="match status" value="1"/>
</dbReference>
<dbReference type="InterPro" id="IPR029058">
    <property type="entry name" value="AB_hydrolase_fold"/>
</dbReference>
<dbReference type="RefSeq" id="WP_277898668.1">
    <property type="nucleotide sequence ID" value="NZ_JAPMUA010000001.1"/>
</dbReference>
<evidence type="ECO:0000313" key="1">
    <source>
        <dbReference type="EMBL" id="MDG3584932.1"/>
    </source>
</evidence>
<gene>
    <name evidence="1" type="ORF">OSR52_03555</name>
</gene>
<reference evidence="1" key="1">
    <citation type="submission" date="2022-11" db="EMBL/GenBank/DDBJ databases">
        <title>High-quality draft genome sequence of Galbibacter sp. strain CMA-7.</title>
        <authorList>
            <person name="Wei L."/>
            <person name="Dong C."/>
            <person name="Shao Z."/>
        </authorList>
    </citation>
    <scope>NUCLEOTIDE SEQUENCE</scope>
    <source>
        <strain evidence="1">CMA-7</strain>
    </source>
</reference>
<dbReference type="Gene3D" id="3.40.50.1820">
    <property type="entry name" value="alpha/beta hydrolase"/>
    <property type="match status" value="1"/>
</dbReference>
<dbReference type="Proteomes" id="UP001153642">
    <property type="component" value="Unassembled WGS sequence"/>
</dbReference>
<evidence type="ECO:0000313" key="2">
    <source>
        <dbReference type="Proteomes" id="UP001153642"/>
    </source>
</evidence>
<proteinExistence type="predicted"/>
<keyword evidence="2" id="KW-1185">Reference proteome</keyword>
<keyword evidence="1" id="KW-0378">Hydrolase</keyword>
<accession>A0ABT6FP44</accession>